<dbReference type="FunFam" id="1.10.630.10:FF:000331">
    <property type="entry name" value="Cytochrome P450, putative"/>
    <property type="match status" value="1"/>
</dbReference>
<dbReference type="InParanoid" id="B7PVI4"/>
<comment type="similarity">
    <text evidence="1">Belongs to the cytochrome P450 family.</text>
</comment>
<dbReference type="EMBL" id="ABJB010556324">
    <property type="status" value="NOT_ANNOTATED_CDS"/>
    <property type="molecule type" value="Genomic_DNA"/>
</dbReference>
<dbReference type="InterPro" id="IPR050182">
    <property type="entry name" value="Cytochrome_P450_fam2"/>
</dbReference>
<dbReference type="PaxDb" id="6945-B7PVI4"/>
<sequence>MLFLALEIWKPGLAGSAACGPLLSLSRAACGPRAACLRPLVYKISLCHLVFNTVELFFGSSSNVPVLMHWLLLVCAQNPERVQARIQKEVDDVVGRDRQPTWEDRKAMPFTMASVLEITRWKVTEPIGLPRG</sequence>
<dbReference type="VEuPathDB" id="VectorBase:ISCW008379"/>
<evidence type="ECO:0000313" key="5">
    <source>
        <dbReference type="EMBL" id="EEC10606.1"/>
    </source>
</evidence>
<dbReference type="GO" id="GO:0020037">
    <property type="term" value="F:heme binding"/>
    <property type="evidence" value="ECO:0007669"/>
    <property type="project" value="InterPro"/>
</dbReference>
<evidence type="ECO:0000313" key="7">
    <source>
        <dbReference type="Proteomes" id="UP000001555"/>
    </source>
</evidence>
<evidence type="ECO:0000256" key="1">
    <source>
        <dbReference type="ARBA" id="ARBA00010617"/>
    </source>
</evidence>
<dbReference type="PANTHER" id="PTHR24300:SF375">
    <property type="entry name" value="CYTOCHROME P450 FAMILY"/>
    <property type="match status" value="1"/>
</dbReference>
<dbReference type="EnsemblMetazoa" id="ISCW008379-RA">
    <property type="protein sequence ID" value="ISCW008379-PA"/>
    <property type="gene ID" value="ISCW008379"/>
</dbReference>
<dbReference type="EMBL" id="DS800065">
    <property type="protein sequence ID" value="EEC10606.1"/>
    <property type="molecule type" value="Genomic_DNA"/>
</dbReference>
<reference evidence="5 7" key="1">
    <citation type="submission" date="2008-03" db="EMBL/GenBank/DDBJ databases">
        <title>Annotation of Ixodes scapularis.</title>
        <authorList>
            <consortium name="Ixodes scapularis Genome Project Consortium"/>
            <person name="Caler E."/>
            <person name="Hannick L.I."/>
            <person name="Bidwell S."/>
            <person name="Joardar V."/>
            <person name="Thiagarajan M."/>
            <person name="Amedeo P."/>
            <person name="Galinsky K.J."/>
            <person name="Schobel S."/>
            <person name="Inman J."/>
            <person name="Hostetler J."/>
            <person name="Miller J."/>
            <person name="Hammond M."/>
            <person name="Megy K."/>
            <person name="Lawson D."/>
            <person name="Kodira C."/>
            <person name="Sutton G."/>
            <person name="Meyer J."/>
            <person name="Hill C.A."/>
            <person name="Birren B."/>
            <person name="Nene V."/>
            <person name="Collins F."/>
            <person name="Alarcon-Chaidez F."/>
            <person name="Wikel S."/>
            <person name="Strausberg R."/>
        </authorList>
    </citation>
    <scope>NUCLEOTIDE SEQUENCE [LARGE SCALE GENOMIC DNA]</scope>
    <source>
        <strain evidence="7">Wikel</strain>
        <strain evidence="5">Wikel colony</strain>
    </source>
</reference>
<keyword evidence="4" id="KW-0503">Monooxygenase</keyword>
<evidence type="ECO:0008006" key="8">
    <source>
        <dbReference type="Google" id="ProtNLM"/>
    </source>
</evidence>
<proteinExistence type="inferred from homology"/>
<reference evidence="6" key="2">
    <citation type="submission" date="2020-05" db="UniProtKB">
        <authorList>
            <consortium name="EnsemblMetazoa"/>
        </authorList>
    </citation>
    <scope>IDENTIFICATION</scope>
    <source>
        <strain evidence="6">wikel</strain>
    </source>
</reference>
<keyword evidence="4" id="KW-0560">Oxidoreductase</keyword>
<keyword evidence="2" id="KW-0479">Metal-binding</keyword>
<gene>
    <name evidence="5" type="ORF">IscW_ISCW008379</name>
</gene>
<dbReference type="VEuPathDB" id="VectorBase:ISCI008379"/>
<evidence type="ECO:0000256" key="2">
    <source>
        <dbReference type="ARBA" id="ARBA00022723"/>
    </source>
</evidence>
<evidence type="ECO:0000313" key="6">
    <source>
        <dbReference type="EnsemblMetazoa" id="ISCW008379-PA"/>
    </source>
</evidence>
<dbReference type="AlphaFoldDB" id="B7PVI4"/>
<dbReference type="InterPro" id="IPR036396">
    <property type="entry name" value="Cyt_P450_sf"/>
</dbReference>
<protein>
    <recommendedName>
        <fullName evidence="8">Cytochrome P450</fullName>
    </recommendedName>
</protein>
<evidence type="ECO:0000256" key="4">
    <source>
        <dbReference type="ARBA" id="ARBA00023033"/>
    </source>
</evidence>
<name>B7PVI4_IXOSC</name>
<dbReference type="Gene3D" id="1.10.630.10">
    <property type="entry name" value="Cytochrome P450"/>
    <property type="match status" value="1"/>
</dbReference>
<dbReference type="InterPro" id="IPR001128">
    <property type="entry name" value="Cyt_P450"/>
</dbReference>
<dbReference type="HOGENOM" id="CLU_1919361_0_0_1"/>
<dbReference type="GO" id="GO:0016705">
    <property type="term" value="F:oxidoreductase activity, acting on paired donors, with incorporation or reduction of molecular oxygen"/>
    <property type="evidence" value="ECO:0007669"/>
    <property type="project" value="InterPro"/>
</dbReference>
<evidence type="ECO:0000256" key="3">
    <source>
        <dbReference type="ARBA" id="ARBA00023004"/>
    </source>
</evidence>
<dbReference type="GO" id="GO:0004497">
    <property type="term" value="F:monooxygenase activity"/>
    <property type="evidence" value="ECO:0007669"/>
    <property type="project" value="UniProtKB-KW"/>
</dbReference>
<dbReference type="Proteomes" id="UP000001555">
    <property type="component" value="Unassembled WGS sequence"/>
</dbReference>
<dbReference type="SUPFAM" id="SSF48264">
    <property type="entry name" value="Cytochrome P450"/>
    <property type="match status" value="1"/>
</dbReference>
<dbReference type="PANTHER" id="PTHR24300">
    <property type="entry name" value="CYTOCHROME P450 508A4-RELATED"/>
    <property type="match status" value="1"/>
</dbReference>
<accession>B7PVI4</accession>
<dbReference type="GO" id="GO:0005506">
    <property type="term" value="F:iron ion binding"/>
    <property type="evidence" value="ECO:0007669"/>
    <property type="project" value="InterPro"/>
</dbReference>
<dbReference type="Pfam" id="PF00067">
    <property type="entry name" value="p450"/>
    <property type="match status" value="1"/>
</dbReference>
<keyword evidence="3" id="KW-0408">Iron</keyword>
<keyword evidence="7" id="KW-1185">Reference proteome</keyword>
<organism>
    <name type="scientific">Ixodes scapularis</name>
    <name type="common">Black-legged tick</name>
    <name type="synonym">Deer tick</name>
    <dbReference type="NCBI Taxonomy" id="6945"/>
    <lineage>
        <taxon>Eukaryota</taxon>
        <taxon>Metazoa</taxon>
        <taxon>Ecdysozoa</taxon>
        <taxon>Arthropoda</taxon>
        <taxon>Chelicerata</taxon>
        <taxon>Arachnida</taxon>
        <taxon>Acari</taxon>
        <taxon>Parasitiformes</taxon>
        <taxon>Ixodida</taxon>
        <taxon>Ixodoidea</taxon>
        <taxon>Ixodidae</taxon>
        <taxon>Ixodinae</taxon>
        <taxon>Ixodes</taxon>
    </lineage>
</organism>